<dbReference type="PATRIC" id="fig|28092.6.peg.5603"/>
<proteinExistence type="predicted"/>
<dbReference type="STRING" id="28092.WM40_23835"/>
<evidence type="ECO:0000313" key="1">
    <source>
        <dbReference type="EMBL" id="KKB61331.1"/>
    </source>
</evidence>
<evidence type="ECO:0000313" key="2">
    <source>
        <dbReference type="Proteomes" id="UP000033618"/>
    </source>
</evidence>
<organism evidence="1 2">
    <name type="scientific">Robbsia andropogonis</name>
    <dbReference type="NCBI Taxonomy" id="28092"/>
    <lineage>
        <taxon>Bacteria</taxon>
        <taxon>Pseudomonadati</taxon>
        <taxon>Pseudomonadota</taxon>
        <taxon>Betaproteobacteria</taxon>
        <taxon>Burkholderiales</taxon>
        <taxon>Burkholderiaceae</taxon>
        <taxon>Robbsia</taxon>
    </lineage>
</organism>
<dbReference type="Proteomes" id="UP000033618">
    <property type="component" value="Unassembled WGS sequence"/>
</dbReference>
<protein>
    <submittedName>
        <fullName evidence="1">Uncharacterized protein</fullName>
    </submittedName>
</protein>
<dbReference type="InterPro" id="IPR021098">
    <property type="entry name" value="Phage_P22_Gp10"/>
</dbReference>
<sequence length="651" mass="68605">MATVPLAQTQSFPMPLMTGGTLVTDAGTVEGEFAVNLKFRQVATNNKTGTCTSHGGLTEWMASTVRGESDRGGILWNGYMYRVQGASVYQYSTAGVRTLIGTVANDGLKCRLDYSFDFLMIVSAGKLYYYCPSGFSTASSVAVSGGGLSYAVGDTITLGALGLYATVTVTAINSGTQASATAQLTGSVVSGFIVTNGGTGYSNPTVTIGAPPSGGTTATARAIVDDGVITEILVVDGGSGYGTVVPTVTISAPDGGGVVSTASVTNAPQVLTEYLPTNPVAQVLSSGGGTGASFTVTWASKGNFIQVDMDLSAGITTVTDACYMAGYIMVTDGVDVWCSSLVNLAFFPGYYGSAEYDPDGIVAIYKLNNQLYVLGKNTTQTMANTGGNNFPFTAQSSYTFDIGCVSRQTMCYTNHSLAWIGGGRNMPNGVWFLNGNSPNKISSAAVDYELAKLTADQVAVVTMESMSFEDSEFIYVHLPHKTLVFDFTATTALGVKFWTQLNSGPTSASYYRARNFVQFNGMWAAGDVADNRIGYLDSTTGGHYGEPVMNRSTGPLTMLPLASAALRSVELKCITGQSGDTSRVGMSYSADGIRWSQVRFAPAAPRGAYANRIIWRPGALTIGKMQMRIEHITTQHVTWFSCDLELEALNA</sequence>
<reference evidence="1 2" key="1">
    <citation type="submission" date="2015-03" db="EMBL/GenBank/DDBJ databases">
        <title>Draft Genome Sequence of Burkholderia andropogonis type strain ICMP2807, isolated from Sorghum bicolor.</title>
        <authorList>
            <person name="Lopes-Santos L."/>
            <person name="Castro D.B."/>
            <person name="Ottoboni L.M."/>
            <person name="Park D."/>
            <person name="Weirc B.S."/>
            <person name="Destefano S.A."/>
        </authorList>
    </citation>
    <scope>NUCLEOTIDE SEQUENCE [LARGE SCALE GENOMIC DNA]</scope>
    <source>
        <strain evidence="1 2">ICMP2807</strain>
    </source>
</reference>
<dbReference type="Pfam" id="PF11134">
    <property type="entry name" value="Phage_stabilise"/>
    <property type="match status" value="1"/>
</dbReference>
<name>A0A0F5JU06_9BURK</name>
<gene>
    <name evidence="1" type="ORF">WM40_23835</name>
</gene>
<dbReference type="EMBL" id="LAQU01000049">
    <property type="protein sequence ID" value="KKB61331.1"/>
    <property type="molecule type" value="Genomic_DNA"/>
</dbReference>
<comment type="caution">
    <text evidence="1">The sequence shown here is derived from an EMBL/GenBank/DDBJ whole genome shotgun (WGS) entry which is preliminary data.</text>
</comment>
<keyword evidence="2" id="KW-1185">Reference proteome</keyword>
<accession>A0A0F5JU06</accession>
<dbReference type="RefSeq" id="WP_046154185.1">
    <property type="nucleotide sequence ID" value="NZ_LAQU01000049.1"/>
</dbReference>
<dbReference type="AlphaFoldDB" id="A0A0F5JU06"/>